<keyword evidence="3" id="KW-1133">Transmembrane helix</keyword>
<keyword evidence="6" id="KW-1185">Reference proteome</keyword>
<evidence type="ECO:0000313" key="5">
    <source>
        <dbReference type="EMBL" id="MEJ8472484.1"/>
    </source>
</evidence>
<dbReference type="RefSeq" id="WP_340271947.1">
    <property type="nucleotide sequence ID" value="NZ_JBAKIA010000001.1"/>
</dbReference>
<dbReference type="InterPro" id="IPR038522">
    <property type="entry name" value="T4/T6SS_DotU_sf"/>
</dbReference>
<dbReference type="NCBIfam" id="TIGR03349">
    <property type="entry name" value="IV_VI_DotU"/>
    <property type="match status" value="1"/>
</dbReference>
<accession>A0ABU8TE99</accession>
<protein>
    <submittedName>
        <fullName evidence="5">Type VI secretion system protein TssL, long form</fullName>
    </submittedName>
</protein>
<reference evidence="5 6" key="1">
    <citation type="submission" date="2024-02" db="EMBL/GenBank/DDBJ databases">
        <title>Roseibium algae sp. nov., isolated from marine alga (Grateloupia sp.), showing potential in myo-inositol conversion.</title>
        <authorList>
            <person name="Wang Y."/>
        </authorList>
    </citation>
    <scope>NUCLEOTIDE SEQUENCE [LARGE SCALE GENOMIC DNA]</scope>
    <source>
        <strain evidence="5 6">H3510</strain>
    </source>
</reference>
<dbReference type="Gene3D" id="1.25.40.590">
    <property type="entry name" value="Type IV / VI secretion system, DotU"/>
    <property type="match status" value="1"/>
</dbReference>
<dbReference type="Gene3D" id="3.30.1330.60">
    <property type="entry name" value="OmpA-like domain"/>
    <property type="match status" value="1"/>
</dbReference>
<dbReference type="Proteomes" id="UP001385499">
    <property type="component" value="Unassembled WGS sequence"/>
</dbReference>
<gene>
    <name evidence="5" type="primary">tssL</name>
    <name evidence="5" type="ORF">V6575_00150</name>
</gene>
<dbReference type="InterPro" id="IPR036737">
    <property type="entry name" value="OmpA-like_sf"/>
</dbReference>
<sequence>MNRDDPFAEPFDTDKTVIRPNPAGRRPTAPASMPPPGTEQPPAPSVSPAPRPAATRPAPGALPSVPLGTAAAGMNPLNAAASPLFALVARIRNRAQHSDPAALRTSVIAEVRAFGNTALEAMVPAETVRLARYAICATIDDVVLNTPWGGQSMWTQQSMVGTFHKETYGGDRFYDLLSRLEKVPSQNLDLLEFFYVCLSLGFEGRLRVAPRGAEKHLEIRAGLARLIRTHHGITEPSLSSRWKGTGIVHQLLSVWMPIWITSGITLVSICLMFFIYSFILSGDTERLSIQIAALDFDGPIELDRPAPPPPPPPPASKEVETIEVVSSFLEPEIKAGLVSVASDGNTLTIRIAGEGMFASASDQLEPQFEGILDRVAKALDDEEGRIIVAGHSDNVPIKTARFPSNLQLSLARAKSAMARISAALKDNTRITAEGRADKTPIASNDTPEGRAKNRRIEVILVKAG</sequence>
<dbReference type="InterPro" id="IPR017732">
    <property type="entry name" value="T4/T6SS_DotU"/>
</dbReference>
<dbReference type="PANTHER" id="PTHR38033">
    <property type="entry name" value="MEMBRANE PROTEIN-RELATED"/>
    <property type="match status" value="1"/>
</dbReference>
<proteinExistence type="predicted"/>
<feature type="compositionally biased region" description="Pro residues" evidence="2">
    <location>
        <begin position="32"/>
        <end position="51"/>
    </location>
</feature>
<comment type="caution">
    <text evidence="5">The sequence shown here is derived from an EMBL/GenBank/DDBJ whole genome shotgun (WGS) entry which is preliminary data.</text>
</comment>
<dbReference type="EMBL" id="JBAKIA010000001">
    <property type="protein sequence ID" value="MEJ8472484.1"/>
    <property type="molecule type" value="Genomic_DNA"/>
</dbReference>
<organism evidence="5 6">
    <name type="scientific">Roseibium algae</name>
    <dbReference type="NCBI Taxonomy" id="3123038"/>
    <lineage>
        <taxon>Bacteria</taxon>
        <taxon>Pseudomonadati</taxon>
        <taxon>Pseudomonadota</taxon>
        <taxon>Alphaproteobacteria</taxon>
        <taxon>Hyphomicrobiales</taxon>
        <taxon>Stappiaceae</taxon>
        <taxon>Roseibium</taxon>
    </lineage>
</organism>
<dbReference type="Pfam" id="PF09850">
    <property type="entry name" value="DotU"/>
    <property type="match status" value="1"/>
</dbReference>
<dbReference type="SUPFAM" id="SSF103088">
    <property type="entry name" value="OmpA-like"/>
    <property type="match status" value="1"/>
</dbReference>
<dbReference type="NCBIfam" id="NF038228">
    <property type="entry name" value="IcmH_DotU_IVB"/>
    <property type="match status" value="1"/>
</dbReference>
<evidence type="ECO:0000256" key="1">
    <source>
        <dbReference type="PROSITE-ProRule" id="PRU00473"/>
    </source>
</evidence>
<dbReference type="InterPro" id="IPR006665">
    <property type="entry name" value="OmpA-like"/>
</dbReference>
<keyword evidence="3" id="KW-0812">Transmembrane</keyword>
<dbReference type="NCBIfam" id="TIGR03350">
    <property type="entry name" value="type_VI_ompA"/>
    <property type="match status" value="1"/>
</dbReference>
<feature type="domain" description="OmpA-like" evidence="4">
    <location>
        <begin position="344"/>
        <end position="464"/>
    </location>
</feature>
<dbReference type="CDD" id="cd07185">
    <property type="entry name" value="OmpA_C-like"/>
    <property type="match status" value="1"/>
</dbReference>
<evidence type="ECO:0000256" key="3">
    <source>
        <dbReference type="SAM" id="Phobius"/>
    </source>
</evidence>
<feature type="compositionally biased region" description="Basic and acidic residues" evidence="2">
    <location>
        <begin position="1"/>
        <end position="17"/>
    </location>
</feature>
<dbReference type="PROSITE" id="PS51123">
    <property type="entry name" value="OMPA_2"/>
    <property type="match status" value="1"/>
</dbReference>
<dbReference type="Pfam" id="PF00691">
    <property type="entry name" value="OmpA"/>
    <property type="match status" value="1"/>
</dbReference>
<evidence type="ECO:0000259" key="4">
    <source>
        <dbReference type="PROSITE" id="PS51123"/>
    </source>
</evidence>
<name>A0ABU8TE99_9HYPH</name>
<evidence type="ECO:0000313" key="6">
    <source>
        <dbReference type="Proteomes" id="UP001385499"/>
    </source>
</evidence>
<feature type="region of interest" description="Disordered" evidence="2">
    <location>
        <begin position="1"/>
        <end position="62"/>
    </location>
</feature>
<evidence type="ECO:0000256" key="2">
    <source>
        <dbReference type="SAM" id="MobiDB-lite"/>
    </source>
</evidence>
<dbReference type="InterPro" id="IPR017733">
    <property type="entry name" value="OmpA-like_dom_proteobacteria"/>
</dbReference>
<keyword evidence="1 3" id="KW-0472">Membrane</keyword>
<feature type="transmembrane region" description="Helical" evidence="3">
    <location>
        <begin position="254"/>
        <end position="279"/>
    </location>
</feature>
<dbReference type="PANTHER" id="PTHR38033:SF1">
    <property type="entry name" value="DOTU FAMILY TYPE IV_VI SECRETION SYSTEM PROTEIN"/>
    <property type="match status" value="1"/>
</dbReference>
<feature type="compositionally biased region" description="Low complexity" evidence="2">
    <location>
        <begin position="52"/>
        <end position="62"/>
    </location>
</feature>